<evidence type="ECO:0000313" key="1">
    <source>
        <dbReference type="EMBL" id="KAF3851749.1"/>
    </source>
</evidence>
<dbReference type="Proteomes" id="UP000518266">
    <property type="component" value="Unassembled WGS sequence"/>
</dbReference>
<comment type="caution">
    <text evidence="1">The sequence shown here is derived from an EMBL/GenBank/DDBJ whole genome shotgun (WGS) entry which is preliminary data.</text>
</comment>
<organism evidence="1 2">
    <name type="scientific">Dissostichus mawsoni</name>
    <name type="common">Antarctic cod</name>
    <dbReference type="NCBI Taxonomy" id="36200"/>
    <lineage>
        <taxon>Eukaryota</taxon>
        <taxon>Metazoa</taxon>
        <taxon>Chordata</taxon>
        <taxon>Craniata</taxon>
        <taxon>Vertebrata</taxon>
        <taxon>Euteleostomi</taxon>
        <taxon>Actinopterygii</taxon>
        <taxon>Neopterygii</taxon>
        <taxon>Teleostei</taxon>
        <taxon>Neoteleostei</taxon>
        <taxon>Acanthomorphata</taxon>
        <taxon>Eupercaria</taxon>
        <taxon>Perciformes</taxon>
        <taxon>Notothenioidei</taxon>
        <taxon>Nototheniidae</taxon>
        <taxon>Dissostichus</taxon>
    </lineage>
</organism>
<protein>
    <submittedName>
        <fullName evidence="1">Uncharacterized protein</fullName>
    </submittedName>
</protein>
<dbReference type="EMBL" id="JAAKFY010000009">
    <property type="protein sequence ID" value="KAF3851749.1"/>
    <property type="molecule type" value="Genomic_DNA"/>
</dbReference>
<gene>
    <name evidence="1" type="ORF">F7725_005104</name>
</gene>
<keyword evidence="2" id="KW-1185">Reference proteome</keyword>
<proteinExistence type="predicted"/>
<accession>A0A7J5YSS7</accession>
<reference evidence="1 2" key="1">
    <citation type="submission" date="2020-03" db="EMBL/GenBank/DDBJ databases">
        <title>Dissostichus mawsoni Genome sequencing and assembly.</title>
        <authorList>
            <person name="Park H."/>
        </authorList>
    </citation>
    <scope>NUCLEOTIDE SEQUENCE [LARGE SCALE GENOMIC DNA]</scope>
    <source>
        <strain evidence="1">DM0001</strain>
        <tissue evidence="1">Muscle</tissue>
    </source>
</reference>
<name>A0A7J5YSS7_DISMA</name>
<dbReference type="AlphaFoldDB" id="A0A7J5YSS7"/>
<evidence type="ECO:0000313" key="2">
    <source>
        <dbReference type="Proteomes" id="UP000518266"/>
    </source>
</evidence>
<sequence>MVGGLVGGVVLLQDSRKLNHFFSKLLPEGLLCEWLRPGGVTPPLVQLLVEKEAVHHGNVHKMVKKSLVANAVVSNQSVGHIHAAHAFVVVHHSVRNGNILSLPHTSLFHFPPDSPSAEGLVHCGAHGHFTAVHPLLRLEWCIFIRRCRGRLSYYWCRCPASYLSKLLPEGLLCEWLRPGGVTPPLVQLLVEKEAVHHGNVHKMVKKSLVANAVVSNQSVGHIHAAHAFVVVHHSVRNGNILSLPHTSLFHFPPDSPSAEGLVHCGAHGHFTAVHPLLRLEWCIFIRRCRGRLSYYWCRCPASYLSCSLKDLCEWLRPGGVTPPLVQLLVEKEAVHHGNVHKMVKKSLVANAVVSNQSVGHIHAAHAFVVVHHSVRNGNILSLPHTSLFHFLRTVRPLKALCTVEHMVTSRLSIHFCGSNVSLECSEGVHGQQAVQQSGCSVVEQQQHRHAPAEFPGAAVVGASECIFMVSSGKTKLPAVCTAQAVAVDAEGQQRPQQANNITACTTTELWGGQ</sequence>